<dbReference type="EMBL" id="CP094929">
    <property type="protein sequence ID" value="UOM51994.1"/>
    <property type="molecule type" value="Genomic_DNA"/>
</dbReference>
<name>A0ABY4DCK5_9SPIR</name>
<proteinExistence type="predicted"/>
<evidence type="ECO:0000313" key="1">
    <source>
        <dbReference type="EMBL" id="UOM51994.1"/>
    </source>
</evidence>
<reference evidence="2" key="1">
    <citation type="journal article" date="2024" name="J Bioinform Genom">
        <title>Complete genome sequence of the type strain bacterium Sphaerochaeta associata GLS2t (VKM B-2742)t.</title>
        <authorList>
            <person name="Troshina O.Y."/>
            <person name="Tepeeva A.N."/>
            <person name="Arzamasceva V.O."/>
            <person name="Whitman W.B."/>
            <person name="Varghese N."/>
            <person name="Shapiro N."/>
            <person name="Woyke T."/>
            <person name="Kripides N.C."/>
            <person name="Vasilenko O.V."/>
        </authorList>
    </citation>
    <scope>NUCLEOTIDE SEQUENCE [LARGE SCALE GENOMIC DNA]</scope>
    <source>
        <strain evidence="2">GLS2T</strain>
    </source>
</reference>
<organism evidence="1 2">
    <name type="scientific">Sphaerochaeta associata</name>
    <dbReference type="NCBI Taxonomy" id="1129264"/>
    <lineage>
        <taxon>Bacteria</taxon>
        <taxon>Pseudomonadati</taxon>
        <taxon>Spirochaetota</taxon>
        <taxon>Spirochaetia</taxon>
        <taxon>Spirochaetales</taxon>
        <taxon>Sphaerochaetaceae</taxon>
        <taxon>Sphaerochaeta</taxon>
    </lineage>
</organism>
<sequence>MWHLMFPQDQAPSLEQMSDYVGSGRRRWNHLNEYLQSAYHVQPIIEYSSCSAQPGWNVKYKKSGKALCTLYPLKDSCIVLVVVGPKHDAQVAFEMDAGMYTPSVTKSFSKAKPMAIGRWLMIEVVDDAVLEDIKHLIGIRITT</sequence>
<evidence type="ECO:0000313" key="2">
    <source>
        <dbReference type="Proteomes" id="UP000829708"/>
    </source>
</evidence>
<dbReference type="Pfam" id="PF12663">
    <property type="entry name" value="DUF3788"/>
    <property type="match status" value="1"/>
</dbReference>
<dbReference type="RefSeq" id="WP_244773861.1">
    <property type="nucleotide sequence ID" value="NZ_CP094929.1"/>
</dbReference>
<gene>
    <name evidence="1" type="ORF">MUG09_04280</name>
</gene>
<accession>A0ABY4DCK5</accession>
<protein>
    <submittedName>
        <fullName evidence="1">DUF3788 domain-containing protein</fullName>
    </submittedName>
</protein>
<dbReference type="InterPro" id="IPR024265">
    <property type="entry name" value="DUF3788"/>
</dbReference>
<keyword evidence="2" id="KW-1185">Reference proteome</keyword>
<dbReference type="Proteomes" id="UP000829708">
    <property type="component" value="Chromosome"/>
</dbReference>